<name>A0A4Z0P3W0_9BACT</name>
<accession>A0A4Z0P3W0</accession>
<dbReference type="RefSeq" id="WP_135435898.1">
    <property type="nucleotide sequence ID" value="NZ_SRLA01000004.1"/>
</dbReference>
<comment type="caution">
    <text evidence="1">The sequence shown here is derived from an EMBL/GenBank/DDBJ whole genome shotgun (WGS) entry which is preliminary data.</text>
</comment>
<protein>
    <submittedName>
        <fullName evidence="1">Uncharacterized protein</fullName>
    </submittedName>
</protein>
<dbReference type="Proteomes" id="UP000298337">
    <property type="component" value="Unassembled WGS sequence"/>
</dbReference>
<reference evidence="1 2" key="1">
    <citation type="submission" date="2019-04" db="EMBL/GenBank/DDBJ databases">
        <authorList>
            <person name="Feng G."/>
            <person name="Zhang J."/>
            <person name="Zhu H."/>
        </authorList>
    </citation>
    <scope>NUCLEOTIDE SEQUENCE [LARGE SCALE GENOMIC DNA]</scope>
    <source>
        <strain evidence="1 2">92R-1</strain>
    </source>
</reference>
<keyword evidence="2" id="KW-1185">Reference proteome</keyword>
<sequence length="85" mass="9973">MTEETYLKAKENRERFELTKRQIKQAKDLTDWTEDESENGFIVIPKRASPAELPVSQTVLIEAMSLYIKEKQKVLSDIQNEFIKI</sequence>
<organism evidence="1 2">
    <name type="scientific">Hymenobacter fodinae</name>
    <dbReference type="NCBI Taxonomy" id="2510796"/>
    <lineage>
        <taxon>Bacteria</taxon>
        <taxon>Pseudomonadati</taxon>
        <taxon>Bacteroidota</taxon>
        <taxon>Cytophagia</taxon>
        <taxon>Cytophagales</taxon>
        <taxon>Hymenobacteraceae</taxon>
        <taxon>Hymenobacter</taxon>
    </lineage>
</organism>
<dbReference type="EMBL" id="SRLA01000004">
    <property type="protein sequence ID" value="TGE05585.1"/>
    <property type="molecule type" value="Genomic_DNA"/>
</dbReference>
<evidence type="ECO:0000313" key="1">
    <source>
        <dbReference type="EMBL" id="TGE05585.1"/>
    </source>
</evidence>
<dbReference type="AlphaFoldDB" id="A0A4Z0P3W0"/>
<gene>
    <name evidence="1" type="ORF">EU556_19995</name>
</gene>
<proteinExistence type="predicted"/>
<evidence type="ECO:0000313" key="2">
    <source>
        <dbReference type="Proteomes" id="UP000298337"/>
    </source>
</evidence>